<name>A0A9P5Y3H9_9AGAR</name>
<protein>
    <recommendedName>
        <fullName evidence="7">Transcription elongation regulator 1</fullName>
    </recommendedName>
</protein>
<dbReference type="Gene3D" id="1.10.10.440">
    <property type="entry name" value="FF domain"/>
    <property type="match status" value="5"/>
</dbReference>
<dbReference type="InterPro" id="IPR045148">
    <property type="entry name" value="TCRG1-like"/>
</dbReference>
<feature type="domain" description="FF" evidence="4">
    <location>
        <begin position="252"/>
        <end position="306"/>
    </location>
</feature>
<dbReference type="EMBL" id="MU150270">
    <property type="protein sequence ID" value="KAF9462633.1"/>
    <property type="molecule type" value="Genomic_DNA"/>
</dbReference>
<evidence type="ECO:0000259" key="3">
    <source>
        <dbReference type="PROSITE" id="PS50020"/>
    </source>
</evidence>
<feature type="domain" description="FF" evidence="4">
    <location>
        <begin position="383"/>
        <end position="440"/>
    </location>
</feature>
<reference evidence="5" key="1">
    <citation type="submission" date="2020-11" db="EMBL/GenBank/DDBJ databases">
        <authorList>
            <consortium name="DOE Joint Genome Institute"/>
            <person name="Ahrendt S."/>
            <person name="Riley R."/>
            <person name="Andreopoulos W."/>
            <person name="Labutti K."/>
            <person name="Pangilinan J."/>
            <person name="Ruiz-Duenas F.J."/>
            <person name="Barrasa J.M."/>
            <person name="Sanchez-Garcia M."/>
            <person name="Camarero S."/>
            <person name="Miyauchi S."/>
            <person name="Serrano A."/>
            <person name="Linde D."/>
            <person name="Babiker R."/>
            <person name="Drula E."/>
            <person name="Ayuso-Fernandez I."/>
            <person name="Pacheco R."/>
            <person name="Padilla G."/>
            <person name="Ferreira P."/>
            <person name="Barriuso J."/>
            <person name="Kellner H."/>
            <person name="Castanera R."/>
            <person name="Alfaro M."/>
            <person name="Ramirez L."/>
            <person name="Pisabarro A.G."/>
            <person name="Kuo A."/>
            <person name="Tritt A."/>
            <person name="Lipzen A."/>
            <person name="He G."/>
            <person name="Yan M."/>
            <person name="Ng V."/>
            <person name="Cullen D."/>
            <person name="Martin F."/>
            <person name="Rosso M.-N."/>
            <person name="Henrissat B."/>
            <person name="Hibbett D."/>
            <person name="Martinez A.T."/>
            <person name="Grigoriev I.V."/>
        </authorList>
    </citation>
    <scope>NUCLEOTIDE SEQUENCE</scope>
    <source>
        <strain evidence="5">CBS 247.69</strain>
    </source>
</reference>
<dbReference type="Gene3D" id="2.20.70.10">
    <property type="match status" value="2"/>
</dbReference>
<evidence type="ECO:0000256" key="1">
    <source>
        <dbReference type="ARBA" id="ARBA00022737"/>
    </source>
</evidence>
<dbReference type="AlphaFoldDB" id="A0A9P5Y3H9"/>
<dbReference type="CDD" id="cd00201">
    <property type="entry name" value="WW"/>
    <property type="match status" value="1"/>
</dbReference>
<dbReference type="SMART" id="SM00456">
    <property type="entry name" value="WW"/>
    <property type="match status" value="2"/>
</dbReference>
<evidence type="ECO:0008006" key="7">
    <source>
        <dbReference type="Google" id="ProtNLM"/>
    </source>
</evidence>
<dbReference type="PANTHER" id="PTHR15377">
    <property type="entry name" value="TRANSCRIPTION ELONGATION REGULATOR 1"/>
    <property type="match status" value="1"/>
</dbReference>
<feature type="domain" description="WW" evidence="3">
    <location>
        <begin position="12"/>
        <end position="45"/>
    </location>
</feature>
<evidence type="ECO:0000256" key="2">
    <source>
        <dbReference type="SAM" id="MobiDB-lite"/>
    </source>
</evidence>
<dbReference type="SMART" id="SM00441">
    <property type="entry name" value="FF"/>
    <property type="match status" value="4"/>
</dbReference>
<dbReference type="Proteomes" id="UP000807353">
    <property type="component" value="Unassembled WGS sequence"/>
</dbReference>
<keyword evidence="1" id="KW-0677">Repeat</keyword>
<dbReference type="OrthoDB" id="410044at2759"/>
<dbReference type="PROSITE" id="PS51676">
    <property type="entry name" value="FF"/>
    <property type="match status" value="2"/>
</dbReference>
<feature type="compositionally biased region" description="Acidic residues" evidence="2">
    <location>
        <begin position="188"/>
        <end position="199"/>
    </location>
</feature>
<comment type="caution">
    <text evidence="5">The sequence shown here is derived from an EMBL/GenBank/DDBJ whole genome shotgun (WGS) entry which is preliminary data.</text>
</comment>
<dbReference type="PANTHER" id="PTHR15377:SF3">
    <property type="entry name" value="WW DOMAIN-CONTAINING PROTEIN"/>
    <property type="match status" value="1"/>
</dbReference>
<sequence>MSVVPFTDMNAPPLPLGWSEHAGPGGQIYYYNAQTQESTYVRPIPALPIMPTTQSELPKKKKREKPLVKTPVPGTDWIRVKTTEGNIFYSHKVKKESVWTVPEEIKDAIEALDAEEGSIKGVASQAPVVKVAEEVQHGGKEDLLEIERVKGEVQEMVKRKAEDIVPIDGLAITKKIRIEENEGNLGDGESEESEEEEEWQREAAIQLAAEAEAEKKRSEEEEAERDRQDAESERKRVQAAQLHMPDRVDLSIDEAKALFKTLLREKNINPLHPWDTSLPQFISDPRYVLLPSVSVRREAFDEYCRDRARELRQLAVKKVKDAANPREEFDSLLKDEVQSTRTIWTEFRRLWKKDRRFYGWGRDDREREKRFREYVKQLGEKKRAMAERAESDFFALLREQKFPEGSTWRDVKRTLHTDPRYDAVGSSSLREELYNTFLKGSQFNSVSQTARADKDEENESKKVNEEQKQQKRTEKMERAVKERENKVKAELQQVELDIGRSRRDIHKEEGERDFKSLLTDAVRDPKMTWDAALPQLKTDPRLKDSLLPLNQQLHLFHTHVEHLRSKHINNLYSLFEAHATTLAKPFDSLPVSSLLSSVPVVRLGLDIETLGYEFEKWQRSRTHKCRIAFDEMLTENSFVEFWGRLGKIGGEGVDGGVKADEMEEDEGEGGGGKVDMKALAKSVDVGEVEKVLKNDKRYIMFDHVPDQRERWIREYLSNLSAPRLSVHLQPNTSS</sequence>
<dbReference type="InterPro" id="IPR036020">
    <property type="entry name" value="WW_dom_sf"/>
</dbReference>
<proteinExistence type="predicted"/>
<gene>
    <name evidence="5" type="ORF">BDZ94DRAFT_1298435</name>
</gene>
<evidence type="ECO:0000313" key="6">
    <source>
        <dbReference type="Proteomes" id="UP000807353"/>
    </source>
</evidence>
<dbReference type="Pfam" id="PF00397">
    <property type="entry name" value="WW"/>
    <property type="match status" value="1"/>
</dbReference>
<dbReference type="InterPro" id="IPR001202">
    <property type="entry name" value="WW_dom"/>
</dbReference>
<dbReference type="InterPro" id="IPR036517">
    <property type="entry name" value="FF_domain_sf"/>
</dbReference>
<evidence type="ECO:0000313" key="5">
    <source>
        <dbReference type="EMBL" id="KAF9462633.1"/>
    </source>
</evidence>
<organism evidence="5 6">
    <name type="scientific">Collybia nuda</name>
    <dbReference type="NCBI Taxonomy" id="64659"/>
    <lineage>
        <taxon>Eukaryota</taxon>
        <taxon>Fungi</taxon>
        <taxon>Dikarya</taxon>
        <taxon>Basidiomycota</taxon>
        <taxon>Agaricomycotina</taxon>
        <taxon>Agaricomycetes</taxon>
        <taxon>Agaricomycetidae</taxon>
        <taxon>Agaricales</taxon>
        <taxon>Tricholomatineae</taxon>
        <taxon>Clitocybaceae</taxon>
        <taxon>Collybia</taxon>
    </lineage>
</organism>
<dbReference type="GO" id="GO:0005634">
    <property type="term" value="C:nucleus"/>
    <property type="evidence" value="ECO:0007669"/>
    <property type="project" value="TreeGrafter"/>
</dbReference>
<accession>A0A9P5Y3H9</accession>
<feature type="compositionally biased region" description="Basic and acidic residues" evidence="2">
    <location>
        <begin position="451"/>
        <end position="485"/>
    </location>
</feature>
<feature type="region of interest" description="Disordered" evidence="2">
    <location>
        <begin position="445"/>
        <end position="485"/>
    </location>
</feature>
<dbReference type="GO" id="GO:0003712">
    <property type="term" value="F:transcription coregulator activity"/>
    <property type="evidence" value="ECO:0007669"/>
    <property type="project" value="TreeGrafter"/>
</dbReference>
<evidence type="ECO:0000259" key="4">
    <source>
        <dbReference type="PROSITE" id="PS51676"/>
    </source>
</evidence>
<feature type="region of interest" description="Disordered" evidence="2">
    <location>
        <begin position="182"/>
        <end position="242"/>
    </location>
</feature>
<feature type="compositionally biased region" description="Basic and acidic residues" evidence="2">
    <location>
        <begin position="212"/>
        <end position="236"/>
    </location>
</feature>
<dbReference type="Pfam" id="PF01846">
    <property type="entry name" value="FF"/>
    <property type="match status" value="3"/>
</dbReference>
<dbReference type="PROSITE" id="PS50020">
    <property type="entry name" value="WW_DOMAIN_2"/>
    <property type="match status" value="1"/>
</dbReference>
<dbReference type="InterPro" id="IPR002713">
    <property type="entry name" value="FF_domain"/>
</dbReference>
<dbReference type="SUPFAM" id="SSF81698">
    <property type="entry name" value="FF domain"/>
    <property type="match status" value="4"/>
</dbReference>
<keyword evidence="6" id="KW-1185">Reference proteome</keyword>
<dbReference type="GO" id="GO:0070063">
    <property type="term" value="F:RNA polymerase binding"/>
    <property type="evidence" value="ECO:0007669"/>
    <property type="project" value="InterPro"/>
</dbReference>
<dbReference type="PROSITE" id="PS01159">
    <property type="entry name" value="WW_DOMAIN_1"/>
    <property type="match status" value="1"/>
</dbReference>
<dbReference type="SUPFAM" id="SSF51045">
    <property type="entry name" value="WW domain"/>
    <property type="match status" value="2"/>
</dbReference>